<feature type="transmembrane region" description="Helical" evidence="23">
    <location>
        <begin position="188"/>
        <end position="205"/>
    </location>
</feature>
<reference evidence="25" key="1">
    <citation type="submission" date="2016-10" db="EMBL/GenBank/DDBJ databases">
        <authorList>
            <person name="Varghese N."/>
            <person name="Submissions S."/>
        </authorList>
    </citation>
    <scope>NUCLEOTIDE SEQUENCE [LARGE SCALE GENOMIC DNA]</scope>
    <source>
        <strain evidence="25">DSM 21620</strain>
    </source>
</reference>
<proteinExistence type="inferred from homology"/>
<keyword evidence="13" id="KW-0961">Cell wall biogenesis/degradation</keyword>
<keyword evidence="10 23" id="KW-1133">Transmembrane helix</keyword>
<dbReference type="GO" id="GO:0008360">
    <property type="term" value="P:regulation of cell shape"/>
    <property type="evidence" value="ECO:0007669"/>
    <property type="project" value="UniProtKB-KW"/>
</dbReference>
<dbReference type="PANTHER" id="PTHR30474">
    <property type="entry name" value="CELL CYCLE PROTEIN"/>
    <property type="match status" value="1"/>
</dbReference>
<keyword evidence="4 24" id="KW-0132">Cell division</keyword>
<keyword evidence="5" id="KW-0328">Glycosyltransferase</keyword>
<organism evidence="24 25">
    <name type="scientific">Terribacillus halophilus</name>
    <dbReference type="NCBI Taxonomy" id="361279"/>
    <lineage>
        <taxon>Bacteria</taxon>
        <taxon>Bacillati</taxon>
        <taxon>Bacillota</taxon>
        <taxon>Bacilli</taxon>
        <taxon>Bacillales</taxon>
        <taxon>Bacillaceae</taxon>
        <taxon>Terribacillus</taxon>
    </lineage>
</organism>
<dbReference type="EC" id="2.4.99.28" evidence="19"/>
<comment type="similarity">
    <text evidence="16">Belongs to the SEDS family. FtsW subfamily.</text>
</comment>
<evidence type="ECO:0000256" key="2">
    <source>
        <dbReference type="ARBA" id="ARBA00004752"/>
    </source>
</evidence>
<dbReference type="InterPro" id="IPR013437">
    <property type="entry name" value="FtsW"/>
</dbReference>
<evidence type="ECO:0000256" key="13">
    <source>
        <dbReference type="ARBA" id="ARBA00023316"/>
    </source>
</evidence>
<feature type="transmembrane region" description="Helical" evidence="23">
    <location>
        <begin position="341"/>
        <end position="359"/>
    </location>
</feature>
<accession>A0A1G6NJR0</accession>
<evidence type="ECO:0000256" key="15">
    <source>
        <dbReference type="ARBA" id="ARBA00033270"/>
    </source>
</evidence>
<dbReference type="InterPro" id="IPR001182">
    <property type="entry name" value="FtsW/RodA"/>
</dbReference>
<dbReference type="EMBL" id="FMZB01000003">
    <property type="protein sequence ID" value="SDC67851.1"/>
    <property type="molecule type" value="Genomic_DNA"/>
</dbReference>
<evidence type="ECO:0000256" key="20">
    <source>
        <dbReference type="ARBA" id="ARBA00049902"/>
    </source>
</evidence>
<evidence type="ECO:0000256" key="22">
    <source>
        <dbReference type="SAM" id="MobiDB-lite"/>
    </source>
</evidence>
<keyword evidence="25" id="KW-1185">Reference proteome</keyword>
<feature type="transmembrane region" description="Helical" evidence="23">
    <location>
        <begin position="105"/>
        <end position="129"/>
    </location>
</feature>
<evidence type="ECO:0000256" key="3">
    <source>
        <dbReference type="ARBA" id="ARBA00022475"/>
    </source>
</evidence>
<evidence type="ECO:0000256" key="16">
    <source>
        <dbReference type="ARBA" id="ARBA00038053"/>
    </source>
</evidence>
<evidence type="ECO:0000256" key="21">
    <source>
        <dbReference type="ARBA" id="ARBA00049966"/>
    </source>
</evidence>
<dbReference type="GO" id="GO:0015648">
    <property type="term" value="F:lipid-linked peptidoglycan transporter activity"/>
    <property type="evidence" value="ECO:0007669"/>
    <property type="project" value="TreeGrafter"/>
</dbReference>
<evidence type="ECO:0000256" key="6">
    <source>
        <dbReference type="ARBA" id="ARBA00022679"/>
    </source>
</evidence>
<dbReference type="GO" id="GO:0005886">
    <property type="term" value="C:plasma membrane"/>
    <property type="evidence" value="ECO:0007669"/>
    <property type="project" value="UniProtKB-SubCell"/>
</dbReference>
<feature type="transmembrane region" description="Helical" evidence="23">
    <location>
        <begin position="275"/>
        <end position="296"/>
    </location>
</feature>
<dbReference type="GO" id="GO:0009252">
    <property type="term" value="P:peptidoglycan biosynthetic process"/>
    <property type="evidence" value="ECO:0007669"/>
    <property type="project" value="UniProtKB-KW"/>
</dbReference>
<dbReference type="InterPro" id="IPR018365">
    <property type="entry name" value="Cell_cycle_FtsW-rel_CS"/>
</dbReference>
<evidence type="ECO:0000256" key="23">
    <source>
        <dbReference type="SAM" id="Phobius"/>
    </source>
</evidence>
<keyword evidence="12" id="KW-0131">Cell cycle</keyword>
<evidence type="ECO:0000256" key="17">
    <source>
        <dbReference type="ARBA" id="ARBA00041185"/>
    </source>
</evidence>
<dbReference type="GO" id="GO:0071555">
    <property type="term" value="P:cell wall organization"/>
    <property type="evidence" value="ECO:0007669"/>
    <property type="project" value="UniProtKB-KW"/>
</dbReference>
<feature type="transmembrane region" description="Helical" evidence="23">
    <location>
        <begin position="164"/>
        <end position="181"/>
    </location>
</feature>
<keyword evidence="8" id="KW-0133">Cell shape</keyword>
<keyword evidence="3" id="KW-1003">Cell membrane</keyword>
<keyword evidence="6" id="KW-0808">Transferase</keyword>
<keyword evidence="7 23" id="KW-0812">Transmembrane</keyword>
<comment type="pathway">
    <text evidence="2">Cell wall biogenesis; peptidoglycan biosynthesis.</text>
</comment>
<gene>
    <name evidence="24" type="ORF">SAMN05421663_103326</name>
</gene>
<evidence type="ECO:0000256" key="5">
    <source>
        <dbReference type="ARBA" id="ARBA00022676"/>
    </source>
</evidence>
<dbReference type="GO" id="GO:0032153">
    <property type="term" value="C:cell division site"/>
    <property type="evidence" value="ECO:0007669"/>
    <property type="project" value="TreeGrafter"/>
</dbReference>
<evidence type="ECO:0000313" key="24">
    <source>
        <dbReference type="EMBL" id="SDC67851.1"/>
    </source>
</evidence>
<keyword evidence="11 23" id="KW-0472">Membrane</keyword>
<protein>
    <recommendedName>
        <fullName evidence="17">Probable peptidoglycan glycosyltransferase FtsW</fullName>
        <ecNumber evidence="19">2.4.99.28</ecNumber>
    </recommendedName>
    <alternativeName>
        <fullName evidence="18">Cell division protein FtsW</fullName>
    </alternativeName>
    <alternativeName>
        <fullName evidence="15">Cell wall polymerase</fullName>
    </alternativeName>
    <alternativeName>
        <fullName evidence="14">Peptidoglycan polymerase</fullName>
    </alternativeName>
</protein>
<evidence type="ECO:0000256" key="14">
    <source>
        <dbReference type="ARBA" id="ARBA00032370"/>
    </source>
</evidence>
<dbReference type="GO" id="GO:0008955">
    <property type="term" value="F:peptidoglycan glycosyltransferase activity"/>
    <property type="evidence" value="ECO:0007669"/>
    <property type="project" value="UniProtKB-EC"/>
</dbReference>
<dbReference type="Proteomes" id="UP000198666">
    <property type="component" value="Unassembled WGS sequence"/>
</dbReference>
<dbReference type="OrthoDB" id="9768187at2"/>
<dbReference type="PROSITE" id="PS00428">
    <property type="entry name" value="FTSW_RODA_SPOVE"/>
    <property type="match status" value="1"/>
</dbReference>
<evidence type="ECO:0000256" key="10">
    <source>
        <dbReference type="ARBA" id="ARBA00022989"/>
    </source>
</evidence>
<evidence type="ECO:0000256" key="9">
    <source>
        <dbReference type="ARBA" id="ARBA00022984"/>
    </source>
</evidence>
<comment type="function">
    <text evidence="21">Peptidoglycan polymerase that is essential for cell division.</text>
</comment>
<dbReference type="AlphaFoldDB" id="A0A1G6NJR0"/>
<feature type="transmembrane region" description="Helical" evidence="23">
    <location>
        <begin position="75"/>
        <end position="93"/>
    </location>
</feature>
<feature type="compositionally biased region" description="Basic residues" evidence="22">
    <location>
        <begin position="383"/>
        <end position="393"/>
    </location>
</feature>
<evidence type="ECO:0000256" key="4">
    <source>
        <dbReference type="ARBA" id="ARBA00022618"/>
    </source>
</evidence>
<evidence type="ECO:0000256" key="19">
    <source>
        <dbReference type="ARBA" id="ARBA00044770"/>
    </source>
</evidence>
<feature type="transmembrane region" description="Helical" evidence="23">
    <location>
        <begin position="45"/>
        <end position="68"/>
    </location>
</feature>
<keyword evidence="9" id="KW-0573">Peptidoglycan synthesis</keyword>
<feature type="transmembrane region" description="Helical" evidence="23">
    <location>
        <begin position="308"/>
        <end position="335"/>
    </location>
</feature>
<evidence type="ECO:0000256" key="8">
    <source>
        <dbReference type="ARBA" id="ARBA00022960"/>
    </source>
</evidence>
<evidence type="ECO:0000256" key="18">
    <source>
        <dbReference type="ARBA" id="ARBA00041418"/>
    </source>
</evidence>
<dbReference type="GO" id="GO:0051301">
    <property type="term" value="P:cell division"/>
    <property type="evidence" value="ECO:0007669"/>
    <property type="project" value="UniProtKB-KW"/>
</dbReference>
<sequence>MKKRLRNFDFTLLFTPLLLTAFGAVMIYSASYTVAVVKFDQSATAFFVRTLIWIGLAIPVFAFFCFVPYQKFQKWIKPIMVVIILMLIAVLFTDKVNGSRSWFSLGFFSLQPAELAKVGMIIYLSAVYAKKQKYLHSFSKGVLPPLIVLGIILGLIVIQPDVGSASIVFLISCSIILSAGIRFKHMAILILAGVILILAVLPHMVNEERISRFTGAYKPFDEEHVQDDGFQLVQSYLAIGNGGILGDGLGQGVQKLGYLPEPHTDFIMAVIAEELGFIGVAAVLTMLAIIVLRGFYIAKQCRDSFGSLLAIGISSMVGIQTFINLGAITGLLPITGVTLPFVSYGGTSLMILFASMGILNNIARYVRSQELIVSESTFTQDKRGRRPSNRQRIRTTSTTTQTRGKTRGGERWTN</sequence>
<dbReference type="Pfam" id="PF01098">
    <property type="entry name" value="FTSW_RODA_SPOVE"/>
    <property type="match status" value="1"/>
</dbReference>
<name>A0A1G6NJR0_9BACI</name>
<dbReference type="RefSeq" id="WP_093726720.1">
    <property type="nucleotide sequence ID" value="NZ_FMZB01000003.1"/>
</dbReference>
<evidence type="ECO:0000256" key="11">
    <source>
        <dbReference type="ARBA" id="ARBA00023136"/>
    </source>
</evidence>
<evidence type="ECO:0000256" key="7">
    <source>
        <dbReference type="ARBA" id="ARBA00022692"/>
    </source>
</evidence>
<dbReference type="NCBIfam" id="TIGR02614">
    <property type="entry name" value="ftsW"/>
    <property type="match status" value="1"/>
</dbReference>
<comment type="catalytic activity">
    <reaction evidence="20">
        <text>[GlcNAc-(1-&gt;4)-Mur2Ac(oyl-L-Ala-gamma-D-Glu-L-Lys-D-Ala-D-Ala)](n)-di-trans,octa-cis-undecaprenyl diphosphate + beta-D-GlcNAc-(1-&gt;4)-Mur2Ac(oyl-L-Ala-gamma-D-Glu-L-Lys-D-Ala-D-Ala)-di-trans,octa-cis-undecaprenyl diphosphate = [GlcNAc-(1-&gt;4)-Mur2Ac(oyl-L-Ala-gamma-D-Glu-L-Lys-D-Ala-D-Ala)](n+1)-di-trans,octa-cis-undecaprenyl diphosphate + di-trans,octa-cis-undecaprenyl diphosphate + H(+)</text>
        <dbReference type="Rhea" id="RHEA:23708"/>
        <dbReference type="Rhea" id="RHEA-COMP:9602"/>
        <dbReference type="Rhea" id="RHEA-COMP:9603"/>
        <dbReference type="ChEBI" id="CHEBI:15378"/>
        <dbReference type="ChEBI" id="CHEBI:58405"/>
        <dbReference type="ChEBI" id="CHEBI:60033"/>
        <dbReference type="ChEBI" id="CHEBI:78435"/>
        <dbReference type="EC" id="2.4.99.28"/>
    </reaction>
</comment>
<dbReference type="PANTHER" id="PTHR30474:SF2">
    <property type="entry name" value="PEPTIDOGLYCAN GLYCOSYLTRANSFERASE FTSW-RELATED"/>
    <property type="match status" value="1"/>
</dbReference>
<feature type="region of interest" description="Disordered" evidence="22">
    <location>
        <begin position="378"/>
        <end position="414"/>
    </location>
</feature>
<evidence type="ECO:0000313" key="25">
    <source>
        <dbReference type="Proteomes" id="UP000198666"/>
    </source>
</evidence>
<dbReference type="STRING" id="361279.SAMN05421663_103326"/>
<evidence type="ECO:0000256" key="12">
    <source>
        <dbReference type="ARBA" id="ARBA00023306"/>
    </source>
</evidence>
<feature type="transmembrane region" description="Helical" evidence="23">
    <location>
        <begin position="141"/>
        <end position="158"/>
    </location>
</feature>
<feature type="compositionally biased region" description="Low complexity" evidence="22">
    <location>
        <begin position="394"/>
        <end position="403"/>
    </location>
</feature>
<comment type="subcellular location">
    <subcellularLocation>
        <location evidence="1">Cell membrane</location>
        <topology evidence="1">Multi-pass membrane protein</topology>
    </subcellularLocation>
</comment>
<evidence type="ECO:0000256" key="1">
    <source>
        <dbReference type="ARBA" id="ARBA00004651"/>
    </source>
</evidence>